<dbReference type="Proteomes" id="UP000298138">
    <property type="component" value="Unassembled WGS sequence"/>
</dbReference>
<dbReference type="EMBL" id="ML220135">
    <property type="protein sequence ID" value="TGZ78998.1"/>
    <property type="molecule type" value="Genomic_DNA"/>
</dbReference>
<evidence type="ECO:0000313" key="2">
    <source>
        <dbReference type="Proteomes" id="UP000298138"/>
    </source>
</evidence>
<gene>
    <name evidence="1" type="ORF">EX30DRAFT_120737</name>
</gene>
<proteinExistence type="predicted"/>
<evidence type="ECO:0000313" key="1">
    <source>
        <dbReference type="EMBL" id="TGZ78998.1"/>
    </source>
</evidence>
<name>A0A4S2MSJ5_9PEZI</name>
<reference evidence="1 2" key="1">
    <citation type="submission" date="2019-04" db="EMBL/GenBank/DDBJ databases">
        <title>Comparative genomics and transcriptomics to analyze fruiting body development in filamentous ascomycetes.</title>
        <authorList>
            <consortium name="DOE Joint Genome Institute"/>
            <person name="Lutkenhaus R."/>
            <person name="Traeger S."/>
            <person name="Breuer J."/>
            <person name="Kuo A."/>
            <person name="Lipzen A."/>
            <person name="Pangilinan J."/>
            <person name="Dilworth D."/>
            <person name="Sandor L."/>
            <person name="Poggeler S."/>
            <person name="Barry K."/>
            <person name="Grigoriev I.V."/>
            <person name="Nowrousian M."/>
        </authorList>
    </citation>
    <scope>NUCLEOTIDE SEQUENCE [LARGE SCALE GENOMIC DNA]</scope>
    <source>
        <strain evidence="1 2">CBS 389.68</strain>
    </source>
</reference>
<sequence>METPCPSNTAHNANAEMIITRCHRCHHITAHASQHGWFTNIFTCRQCTHDMQSCRDDGCAQQSLVWRWTCWACGYPGNRAYDDPECGGGGGGSGEDDDDDTVCGYAAADGGNVWGWGKVKIWGQKTGNPEVERFLRAYVE</sequence>
<dbReference type="InParanoid" id="A0A4S2MSJ5"/>
<dbReference type="AlphaFoldDB" id="A0A4S2MSJ5"/>
<accession>A0A4S2MSJ5</accession>
<protein>
    <submittedName>
        <fullName evidence="1">Uncharacterized protein</fullName>
    </submittedName>
</protein>
<organism evidence="1 2">
    <name type="scientific">Ascodesmis nigricans</name>
    <dbReference type="NCBI Taxonomy" id="341454"/>
    <lineage>
        <taxon>Eukaryota</taxon>
        <taxon>Fungi</taxon>
        <taxon>Dikarya</taxon>
        <taxon>Ascomycota</taxon>
        <taxon>Pezizomycotina</taxon>
        <taxon>Pezizomycetes</taxon>
        <taxon>Pezizales</taxon>
        <taxon>Ascodesmidaceae</taxon>
        <taxon>Ascodesmis</taxon>
    </lineage>
</organism>
<keyword evidence="2" id="KW-1185">Reference proteome</keyword>